<reference evidence="6" key="1">
    <citation type="submission" date="2018-12" db="EMBL/GenBank/DDBJ databases">
        <title>Complete genome sequencing of Jeotgalibaca sp. H21T32.</title>
        <authorList>
            <person name="Bae J.-W."/>
            <person name="Lee S.-Y."/>
        </authorList>
    </citation>
    <scope>NUCLEOTIDE SEQUENCE [LARGE SCALE GENOMIC DNA]</scope>
    <source>
        <strain evidence="6">H21T32</strain>
    </source>
</reference>
<dbReference type="Gene3D" id="3.30.379.10">
    <property type="entry name" value="Chitobiase/beta-hexosaminidase domain 2-like"/>
    <property type="match status" value="1"/>
</dbReference>
<dbReference type="Pfam" id="PF03648">
    <property type="entry name" value="Glyco_hydro_67N"/>
    <property type="match status" value="1"/>
</dbReference>
<feature type="domain" description="Gylcosyl hydrolase 115 C-terminal" evidence="4">
    <location>
        <begin position="750"/>
        <end position="923"/>
    </location>
</feature>
<evidence type="ECO:0000256" key="2">
    <source>
        <dbReference type="SAM" id="Coils"/>
    </source>
</evidence>
<evidence type="ECO:0000313" key="6">
    <source>
        <dbReference type="Proteomes" id="UP000273326"/>
    </source>
</evidence>
<dbReference type="Proteomes" id="UP000273326">
    <property type="component" value="Chromosome"/>
</dbReference>
<dbReference type="InterPro" id="IPR029018">
    <property type="entry name" value="Hex-like_dom2"/>
</dbReference>
<dbReference type="InterPro" id="IPR041437">
    <property type="entry name" value="GH115_C"/>
</dbReference>
<keyword evidence="6" id="KW-1185">Reference proteome</keyword>
<name>A0A3Q9BJ30_9LACT</name>
<feature type="coiled-coil region" evidence="2">
    <location>
        <begin position="512"/>
        <end position="539"/>
    </location>
</feature>
<organism evidence="5 6">
    <name type="scientific">Jeotgalibaca ciconiae</name>
    <dbReference type="NCBI Taxonomy" id="2496265"/>
    <lineage>
        <taxon>Bacteria</taxon>
        <taxon>Bacillati</taxon>
        <taxon>Bacillota</taxon>
        <taxon>Bacilli</taxon>
        <taxon>Lactobacillales</taxon>
        <taxon>Carnobacteriaceae</taxon>
        <taxon>Jeotgalibaca</taxon>
    </lineage>
</organism>
<gene>
    <name evidence="5" type="ORF">EJN90_01980</name>
</gene>
<dbReference type="GO" id="GO:0045493">
    <property type="term" value="P:xylan catabolic process"/>
    <property type="evidence" value="ECO:0007669"/>
    <property type="project" value="InterPro"/>
</dbReference>
<feature type="domain" description="Alpha glucuronidase N-terminal" evidence="3">
    <location>
        <begin position="24"/>
        <end position="130"/>
    </location>
</feature>
<dbReference type="Pfam" id="PF15979">
    <property type="entry name" value="Glyco_hydro_115"/>
    <property type="match status" value="1"/>
</dbReference>
<proteinExistence type="predicted"/>
<dbReference type="GO" id="GO:0046559">
    <property type="term" value="F:alpha-glucuronidase activity"/>
    <property type="evidence" value="ECO:0007669"/>
    <property type="project" value="InterPro"/>
</dbReference>
<dbReference type="SUPFAM" id="SSF55545">
    <property type="entry name" value="beta-N-acetylhexosaminidase-like domain"/>
    <property type="match status" value="1"/>
</dbReference>
<dbReference type="PANTHER" id="PTHR37842:SF2">
    <property type="entry name" value="GYLCOSYL HYDROLASE 115 C-TERMINAL DOMAIN-CONTAINING PROTEIN"/>
    <property type="match status" value="1"/>
</dbReference>
<dbReference type="PANTHER" id="PTHR37842">
    <property type="match status" value="1"/>
</dbReference>
<accession>A0A3Q9BJ30</accession>
<dbReference type="EMBL" id="CP034465">
    <property type="protein sequence ID" value="AZP03538.1"/>
    <property type="molecule type" value="Genomic_DNA"/>
</dbReference>
<protein>
    <submittedName>
        <fullName evidence="5">Glycosyl hydrolase</fullName>
    </submittedName>
</protein>
<dbReference type="Gene3D" id="3.20.20.520">
    <property type="entry name" value="Glycosyl hydrolase family 115"/>
    <property type="match status" value="1"/>
</dbReference>
<dbReference type="OrthoDB" id="8727830at2"/>
<keyword evidence="1 5" id="KW-0378">Hydrolase</keyword>
<dbReference type="KEGG" id="jeh:EJN90_01980"/>
<dbReference type="Gene3D" id="2.60.120.1620">
    <property type="match status" value="1"/>
</dbReference>
<evidence type="ECO:0000313" key="5">
    <source>
        <dbReference type="EMBL" id="AZP03538.1"/>
    </source>
</evidence>
<sequence length="1120" mass="130666">MFGPKYITFEFVEDTFPVVNQDGATKIHYSENEHESVKRAIQDLQKDIFKVTSRQPELKNSLPKKEKAIVIGTLGTDDWLEKLISKVDLENLKGKWESFLIQTIKVPQFEEILVIVGSDNRGAIYGIYDLVEKMGVSPWYWWMDVPILSRSEVYVKKGSYFQGEPSVQYRGFFLNDEGPSLMTWVRKNYPDFTHEFYEKIFELTLRLKANYHWPAMWDSTFYEDDEKNIVTANRYGVVIGTSHHEPMNRPHGDWKKHKKGPWDYHTNRDYLYDFWREGIERSKNYETIINLGMRGDGDEAMEGNLTFEEKSQLLEKIVEDQRKIIKETHNDKKLEEVPQLWALYKEVKDYYDAGMTVPDDVTLLWGDDNFGNIRRLPTESEQSRKGGAGIYYHLDYVGGPRNYKWVNTVPIEKIWEQMHKSYAYNATKIWILNVGDLKPMEFQMEFFLRMAWNVDDFSKDSLWDYSVDWANYYFGEEFGLRVAKIIHGYSKQNGRIKPEMLNGVELYSHQHYQEAERILNEFEEIIELAEELMNNLPEEKKDTFFQVAYYPAKASFTVLKLHLLAEKSKLYSEKERSSANVAAREAELLFLEDKMLAFDYNKRTALGKWNHMMDQIHIGYTYWQQPEEQVMPEVTRYDRKDKGEMDVNVVGNLTTNVFTKREMAVDIYNKGKEPIEIKIESQDEWIQPSLITTKVINQVRITFSIDWKKVPNGENVKGTVVIYQLGTPLKEKLRISVYNPSSDKINQMKGFVPVDGVISIEAEHYSRKKDTKYHSWETIPKYGRTMSSMGIFPVKTDKEYSISEAPILEYDVYFPSAGKYTATIFVAPSLDFTPERGLRLGVTIDEEEFQIIDAVQYGKNGSFHESDWEKSVIYNIRELKVTLDSSEAGNHVIKVAMVDPQVIIQKIILDLGGLQPSYLGPPETPQVGKDYSPISFTEIADYNIVPGNVAFAEREIRIFAEKSGLYRFDGLTGEMLIDSIPLLKQKDTDEVIYHLTSGYHKIAYQNWAESRSHSLSIELIDEDRLVIRPSLRSSEEIIVQLGFLNIDQYSHSYKIKYRLLNEKKQLIGEDCIIGVIEKEGKEMLNKCFEDSIQKGEYKLEVEWETDKSSRKQHFYFKINN</sequence>
<dbReference type="InterPro" id="IPR042301">
    <property type="entry name" value="GH115_sf"/>
</dbReference>
<dbReference type="AlphaFoldDB" id="A0A3Q9BJ30"/>
<dbReference type="InterPro" id="IPR005154">
    <property type="entry name" value="Glyco_hydro_67_aGlcAse_N"/>
</dbReference>
<evidence type="ECO:0000259" key="4">
    <source>
        <dbReference type="Pfam" id="PF17829"/>
    </source>
</evidence>
<dbReference type="Gene3D" id="1.20.58.2150">
    <property type="match status" value="1"/>
</dbReference>
<keyword evidence="2" id="KW-0175">Coiled coil</keyword>
<dbReference type="RefSeq" id="WP_126108629.1">
    <property type="nucleotide sequence ID" value="NZ_CP034465.1"/>
</dbReference>
<evidence type="ECO:0000256" key="1">
    <source>
        <dbReference type="ARBA" id="ARBA00022801"/>
    </source>
</evidence>
<evidence type="ECO:0000259" key="3">
    <source>
        <dbReference type="Pfam" id="PF03648"/>
    </source>
</evidence>
<dbReference type="Pfam" id="PF17829">
    <property type="entry name" value="GH115_C"/>
    <property type="match status" value="1"/>
</dbReference>
<dbReference type="InterPro" id="IPR031924">
    <property type="entry name" value="GH115"/>
</dbReference>